<dbReference type="PROSITE" id="PS50109">
    <property type="entry name" value="HIS_KIN"/>
    <property type="match status" value="1"/>
</dbReference>
<feature type="region of interest" description="Disordered" evidence="9">
    <location>
        <begin position="423"/>
        <end position="444"/>
    </location>
</feature>
<keyword evidence="6 11" id="KW-0418">Kinase</keyword>
<dbReference type="GO" id="GO:0016301">
    <property type="term" value="F:kinase activity"/>
    <property type="evidence" value="ECO:0007669"/>
    <property type="project" value="UniProtKB-KW"/>
</dbReference>
<dbReference type="PANTHER" id="PTHR24421:SF10">
    <property type="entry name" value="NITRATE_NITRITE SENSOR PROTEIN NARQ"/>
    <property type="match status" value="1"/>
</dbReference>
<dbReference type="EC" id="2.7.13.3" evidence="2"/>
<evidence type="ECO:0000256" key="1">
    <source>
        <dbReference type="ARBA" id="ARBA00000085"/>
    </source>
</evidence>
<sequence length="444" mass="46855">MTPAAPLTPTPRARLTLPQSVRRAAELLRRPGPLGGDGLLALVLGVATAVMLGYNFPTDDAGGPPPYPRPPYGEIPYAYPDSPEHAASGPSAWTFAVCLLAAAMIAWRRTQPVTAFAVQFAVTLAIDPDYMEVPGVVALAIGAYSVAAHVPRFSLAAGVSGAATLALMAKFPDEDNGPPGLLVLAIMASMFVIGRTIGTWRTRAGAFHRRALRAEREREVAVAHERARIARELHDVVSHNVSVMVIQSGAARMVLRSDPEAATEALRAVEASGRETMAELRQMLDVLTAQGAPPPQGDPGTVPDGDALGPPLAPQPDLSRLPVLVDRVRTAGLDVRFTTQGEARPLPPGIELTVYRVVQEALTNALKYAPGARTEVTVTYRPDAMRIEVADDGPADGRRPEPLGAGRGLLGLTQRLALHGGGLRAGHRPTGGYRVQASIPVPTP</sequence>
<dbReference type="Pfam" id="PF23539">
    <property type="entry name" value="DUF7134"/>
    <property type="match status" value="1"/>
</dbReference>
<dbReference type="InterPro" id="IPR050482">
    <property type="entry name" value="Sensor_HK_TwoCompSys"/>
</dbReference>
<evidence type="ECO:0000256" key="2">
    <source>
        <dbReference type="ARBA" id="ARBA00012438"/>
    </source>
</evidence>
<dbReference type="InterPro" id="IPR003594">
    <property type="entry name" value="HATPase_dom"/>
</dbReference>
<reference evidence="11 12" key="1">
    <citation type="submission" date="2024-06" db="EMBL/GenBank/DDBJ databases">
        <title>The Natural Products Discovery Center: Release of the First 8490 Sequenced Strains for Exploring Actinobacteria Biosynthetic Diversity.</title>
        <authorList>
            <person name="Kalkreuter E."/>
            <person name="Kautsar S.A."/>
            <person name="Yang D."/>
            <person name="Bader C.D."/>
            <person name="Teijaro C.N."/>
            <person name="Fluegel L."/>
            <person name="Davis C.M."/>
            <person name="Simpson J.R."/>
            <person name="Lauterbach L."/>
            <person name="Steele A.D."/>
            <person name="Gui C."/>
            <person name="Meng S."/>
            <person name="Li G."/>
            <person name="Viehrig K."/>
            <person name="Ye F."/>
            <person name="Su P."/>
            <person name="Kiefer A.F."/>
            <person name="Nichols A."/>
            <person name="Cepeda A.J."/>
            <person name="Yan W."/>
            <person name="Fan B."/>
            <person name="Jiang Y."/>
            <person name="Adhikari A."/>
            <person name="Zheng C.-J."/>
            <person name="Schuster L."/>
            <person name="Cowan T.M."/>
            <person name="Smanski M.J."/>
            <person name="Chevrette M.G."/>
            <person name="De Carvalho L.P.S."/>
            <person name="Shen B."/>
        </authorList>
    </citation>
    <scope>NUCLEOTIDE SEQUENCE [LARGE SCALE GENOMIC DNA]</scope>
    <source>
        <strain evidence="11 12">NPDC048946</strain>
    </source>
</reference>
<dbReference type="Gene3D" id="1.20.5.1930">
    <property type="match status" value="1"/>
</dbReference>
<proteinExistence type="predicted"/>
<protein>
    <recommendedName>
        <fullName evidence="2">histidine kinase</fullName>
        <ecNumber evidence="2">2.7.13.3</ecNumber>
    </recommendedName>
</protein>
<evidence type="ECO:0000259" key="10">
    <source>
        <dbReference type="PROSITE" id="PS50109"/>
    </source>
</evidence>
<dbReference type="RefSeq" id="WP_358351638.1">
    <property type="nucleotide sequence ID" value="NZ_JBEZFP010000017.1"/>
</dbReference>
<comment type="catalytic activity">
    <reaction evidence="1">
        <text>ATP + protein L-histidine = ADP + protein N-phospho-L-histidine.</text>
        <dbReference type="EC" id="2.7.13.3"/>
    </reaction>
</comment>
<keyword evidence="12" id="KW-1185">Reference proteome</keyword>
<dbReference type="SUPFAM" id="SSF55874">
    <property type="entry name" value="ATPase domain of HSP90 chaperone/DNA topoisomerase II/histidine kinase"/>
    <property type="match status" value="1"/>
</dbReference>
<evidence type="ECO:0000256" key="8">
    <source>
        <dbReference type="ARBA" id="ARBA00023012"/>
    </source>
</evidence>
<evidence type="ECO:0000256" key="9">
    <source>
        <dbReference type="SAM" id="MobiDB-lite"/>
    </source>
</evidence>
<dbReference type="InterPro" id="IPR055558">
    <property type="entry name" value="DUF7134"/>
</dbReference>
<evidence type="ECO:0000313" key="11">
    <source>
        <dbReference type="EMBL" id="MEU8133702.1"/>
    </source>
</evidence>
<keyword evidence="3" id="KW-0597">Phosphoprotein</keyword>
<evidence type="ECO:0000256" key="4">
    <source>
        <dbReference type="ARBA" id="ARBA00022679"/>
    </source>
</evidence>
<dbReference type="EMBL" id="JBEZFP010000017">
    <property type="protein sequence ID" value="MEU8133702.1"/>
    <property type="molecule type" value="Genomic_DNA"/>
</dbReference>
<accession>A0ABV3DEP1</accession>
<dbReference type="Pfam" id="PF07730">
    <property type="entry name" value="HisKA_3"/>
    <property type="match status" value="1"/>
</dbReference>
<keyword evidence="7" id="KW-0067">ATP-binding</keyword>
<name>A0ABV3DEP1_9ACTN</name>
<dbReference type="SMART" id="SM00387">
    <property type="entry name" value="HATPase_c"/>
    <property type="match status" value="1"/>
</dbReference>
<dbReference type="PANTHER" id="PTHR24421">
    <property type="entry name" value="NITRATE/NITRITE SENSOR PROTEIN NARX-RELATED"/>
    <property type="match status" value="1"/>
</dbReference>
<evidence type="ECO:0000313" key="12">
    <source>
        <dbReference type="Proteomes" id="UP001551482"/>
    </source>
</evidence>
<comment type="caution">
    <text evidence="11">The sequence shown here is derived from an EMBL/GenBank/DDBJ whole genome shotgun (WGS) entry which is preliminary data.</text>
</comment>
<feature type="domain" description="Histidine kinase" evidence="10">
    <location>
        <begin position="354"/>
        <end position="443"/>
    </location>
</feature>
<dbReference type="CDD" id="cd16917">
    <property type="entry name" value="HATPase_UhpB-NarQ-NarX-like"/>
    <property type="match status" value="1"/>
</dbReference>
<keyword evidence="4" id="KW-0808">Transferase</keyword>
<dbReference type="Gene3D" id="3.30.565.10">
    <property type="entry name" value="Histidine kinase-like ATPase, C-terminal domain"/>
    <property type="match status" value="1"/>
</dbReference>
<keyword evidence="5" id="KW-0547">Nucleotide-binding</keyword>
<dbReference type="InterPro" id="IPR011712">
    <property type="entry name" value="Sig_transdc_His_kin_sub3_dim/P"/>
</dbReference>
<evidence type="ECO:0000256" key="3">
    <source>
        <dbReference type="ARBA" id="ARBA00022553"/>
    </source>
</evidence>
<keyword evidence="8" id="KW-0902">Two-component regulatory system</keyword>
<dbReference type="InterPro" id="IPR036890">
    <property type="entry name" value="HATPase_C_sf"/>
</dbReference>
<feature type="region of interest" description="Disordered" evidence="9">
    <location>
        <begin position="289"/>
        <end position="318"/>
    </location>
</feature>
<evidence type="ECO:0000256" key="6">
    <source>
        <dbReference type="ARBA" id="ARBA00022777"/>
    </source>
</evidence>
<dbReference type="Proteomes" id="UP001551482">
    <property type="component" value="Unassembled WGS sequence"/>
</dbReference>
<gene>
    <name evidence="11" type="ORF">AB0C36_09360</name>
</gene>
<dbReference type="InterPro" id="IPR005467">
    <property type="entry name" value="His_kinase_dom"/>
</dbReference>
<evidence type="ECO:0000256" key="5">
    <source>
        <dbReference type="ARBA" id="ARBA00022741"/>
    </source>
</evidence>
<dbReference type="Pfam" id="PF02518">
    <property type="entry name" value="HATPase_c"/>
    <property type="match status" value="1"/>
</dbReference>
<organism evidence="11 12">
    <name type="scientific">Streptodolium elevatio</name>
    <dbReference type="NCBI Taxonomy" id="3157996"/>
    <lineage>
        <taxon>Bacteria</taxon>
        <taxon>Bacillati</taxon>
        <taxon>Actinomycetota</taxon>
        <taxon>Actinomycetes</taxon>
        <taxon>Kitasatosporales</taxon>
        <taxon>Streptomycetaceae</taxon>
        <taxon>Streptodolium</taxon>
    </lineage>
</organism>
<evidence type="ECO:0000256" key="7">
    <source>
        <dbReference type="ARBA" id="ARBA00022840"/>
    </source>
</evidence>